<dbReference type="EMBL" id="CAJMWY010004268">
    <property type="protein sequence ID" value="CAE6526050.1"/>
    <property type="molecule type" value="Genomic_DNA"/>
</dbReference>
<evidence type="ECO:0000256" key="3">
    <source>
        <dbReference type="PROSITE-ProRule" id="PRU00221"/>
    </source>
</evidence>
<dbReference type="Pfam" id="PF00400">
    <property type="entry name" value="WD40"/>
    <property type="match status" value="10"/>
</dbReference>
<reference evidence="4" key="1">
    <citation type="submission" date="2021-01" db="EMBL/GenBank/DDBJ databases">
        <authorList>
            <person name="Kaushik A."/>
        </authorList>
    </citation>
    <scope>NUCLEOTIDE SEQUENCE</scope>
    <source>
        <strain evidence="4">AG4-RS23</strain>
    </source>
</reference>
<feature type="repeat" description="WD" evidence="3">
    <location>
        <begin position="388"/>
        <end position="429"/>
    </location>
</feature>
<dbReference type="CDD" id="cd00200">
    <property type="entry name" value="WD40"/>
    <property type="match status" value="1"/>
</dbReference>
<feature type="repeat" description="WD" evidence="3">
    <location>
        <begin position="305"/>
        <end position="346"/>
    </location>
</feature>
<evidence type="ECO:0000256" key="2">
    <source>
        <dbReference type="ARBA" id="ARBA00022737"/>
    </source>
</evidence>
<proteinExistence type="predicted"/>
<dbReference type="PROSITE" id="PS50294">
    <property type="entry name" value="WD_REPEATS_REGION"/>
    <property type="match status" value="9"/>
</dbReference>
<dbReference type="InterPro" id="IPR019775">
    <property type="entry name" value="WD40_repeat_CS"/>
</dbReference>
<feature type="repeat" description="WD" evidence="3">
    <location>
        <begin position="347"/>
        <end position="379"/>
    </location>
</feature>
<dbReference type="PANTHER" id="PTHR44019">
    <property type="entry name" value="WD REPEAT-CONTAINING PROTEIN 55"/>
    <property type="match status" value="1"/>
</dbReference>
<feature type="repeat" description="WD" evidence="3">
    <location>
        <begin position="270"/>
        <end position="301"/>
    </location>
</feature>
<feature type="repeat" description="WD" evidence="3">
    <location>
        <begin position="655"/>
        <end position="696"/>
    </location>
</feature>
<dbReference type="SUPFAM" id="SSF50998">
    <property type="entry name" value="Quinoprotein alcohol dehydrogenase-like"/>
    <property type="match status" value="1"/>
</dbReference>
<dbReference type="InterPro" id="IPR001680">
    <property type="entry name" value="WD40_rpt"/>
</dbReference>
<feature type="repeat" description="WD" evidence="3">
    <location>
        <begin position="570"/>
        <end position="611"/>
    </location>
</feature>
<accession>A0A8H3HPZ0</accession>
<dbReference type="SMART" id="SM00320">
    <property type="entry name" value="WD40"/>
    <property type="match status" value="10"/>
</dbReference>
<dbReference type="AlphaFoldDB" id="A0A8H3HPZ0"/>
<organism evidence="4 5">
    <name type="scientific">Rhizoctonia solani</name>
    <dbReference type="NCBI Taxonomy" id="456999"/>
    <lineage>
        <taxon>Eukaryota</taxon>
        <taxon>Fungi</taxon>
        <taxon>Dikarya</taxon>
        <taxon>Basidiomycota</taxon>
        <taxon>Agaricomycotina</taxon>
        <taxon>Agaricomycetes</taxon>
        <taxon>Cantharellales</taxon>
        <taxon>Ceratobasidiaceae</taxon>
        <taxon>Rhizoctonia</taxon>
    </lineage>
</organism>
<evidence type="ECO:0000256" key="1">
    <source>
        <dbReference type="ARBA" id="ARBA00022574"/>
    </source>
</evidence>
<feature type="repeat" description="WD" evidence="3">
    <location>
        <begin position="472"/>
        <end position="513"/>
    </location>
</feature>
<dbReference type="InterPro" id="IPR011047">
    <property type="entry name" value="Quinoprotein_ADH-like_sf"/>
</dbReference>
<dbReference type="SUPFAM" id="SSF50978">
    <property type="entry name" value="WD40 repeat-like"/>
    <property type="match status" value="1"/>
</dbReference>
<dbReference type="InterPro" id="IPR050505">
    <property type="entry name" value="WDR55/POC1"/>
</dbReference>
<dbReference type="Gene3D" id="2.130.10.10">
    <property type="entry name" value="YVTN repeat-like/Quinoprotein amine dehydrogenase"/>
    <property type="match status" value="4"/>
</dbReference>
<name>A0A8H3HPZ0_9AGAM</name>
<evidence type="ECO:0000313" key="5">
    <source>
        <dbReference type="Proteomes" id="UP000663861"/>
    </source>
</evidence>
<feature type="repeat" description="WD" evidence="3">
    <location>
        <begin position="612"/>
        <end position="653"/>
    </location>
</feature>
<dbReference type="InterPro" id="IPR036322">
    <property type="entry name" value="WD40_repeat_dom_sf"/>
</dbReference>
<keyword evidence="1 3" id="KW-0853">WD repeat</keyword>
<dbReference type="PROSITE" id="PS00678">
    <property type="entry name" value="WD_REPEATS_1"/>
    <property type="match status" value="4"/>
</dbReference>
<feature type="repeat" description="WD" evidence="3">
    <location>
        <begin position="431"/>
        <end position="472"/>
    </location>
</feature>
<protein>
    <submittedName>
        <fullName evidence="4">Uncharacterized protein</fullName>
    </submittedName>
</protein>
<dbReference type="InterPro" id="IPR020472">
    <property type="entry name" value="WD40_PAC1"/>
</dbReference>
<dbReference type="PANTHER" id="PTHR44019:SF8">
    <property type="entry name" value="POC1 CENTRIOLAR PROTEIN HOMOLOG"/>
    <property type="match status" value="1"/>
</dbReference>
<keyword evidence="2" id="KW-0677">Repeat</keyword>
<sequence length="779" mass="86097">MYDNQNKLKGVYLQCIGAILAISEREPLAVPDLQHLLLVAGRIDQPTLEQITNNLRPLLLKLPGERIRFYHHSFKYFITNSSCSGEFYIELNQYDAEPAACCLKVMQRDLRFNICKLETSHRLNSEVTDLKRRIDTHIGPALKYACTHWVDHVIAAPNQALVEAIKELFEGPQLMYWIEVLSLLGCIDIGVTGLSKLASLDLLYGTNEPEAVSTSQPPPIETWLHALFTPPKAICSHRALTMVQSENGMSQVVFKPAVCLPVTLARFICLAFSPNGWKITSGSVDKTVQIWDVATGEKSGTHTFPIKHSDTITSIAFPPNRQHIASSSLDGLMHVWDGTTSEAVFRSFGHSSPVNSITFSPDGSFIVSGSTDTTTRVWKTVRLPLVRLVGHSSFVVSVAVSSNGTRIVSGSCDNTVRIWDTQTGTQIGDPCTGHSNYVYGVAISPDGAHVVSVSNDKTIKHWDMATHTNLHSYQHSHPICCTAFSPNGALIAFGSEDNKVYVWDFAGWEMINQGMSTQSHTHPTALSLHLDPKITRFAFWPDGAYIASASEDRDVILWDVGTHSRSDVTLTGHTNCVISVAFSPCGTRLVSGSDDKTIRLWDRQTGSTTHTFTGHTYPVMSVAFSPDGDYVASGSADRTVRLWNTRTGQAIGQPFTGHSDWVQSITFSPDISYLVSGSNDRTIRAWSLEESPSLAGQAQVPPGAFCWPSNPYNLFSHPDRPVWVTHDSQSLVLWLPAYYQHREQFVGGASRRAFLDYSKFVHGMAWTEIASEPIRRNSQ</sequence>
<evidence type="ECO:0000313" key="4">
    <source>
        <dbReference type="EMBL" id="CAE6526050.1"/>
    </source>
</evidence>
<comment type="caution">
    <text evidence="4">The sequence shown here is derived from an EMBL/GenBank/DDBJ whole genome shotgun (WGS) entry which is preliminary data.</text>
</comment>
<gene>
    <name evidence="4" type="ORF">RDB_LOCUS164487</name>
</gene>
<dbReference type="PRINTS" id="PR00320">
    <property type="entry name" value="GPROTEINBRPT"/>
</dbReference>
<feature type="repeat" description="WD" evidence="3">
    <location>
        <begin position="534"/>
        <end position="568"/>
    </location>
</feature>
<dbReference type="InterPro" id="IPR015943">
    <property type="entry name" value="WD40/YVTN_repeat-like_dom_sf"/>
</dbReference>
<dbReference type="PROSITE" id="PS50082">
    <property type="entry name" value="WD_REPEATS_2"/>
    <property type="match status" value="10"/>
</dbReference>
<dbReference type="Proteomes" id="UP000663861">
    <property type="component" value="Unassembled WGS sequence"/>
</dbReference>